<evidence type="ECO:0000313" key="3">
    <source>
        <dbReference type="EMBL" id="KAF2124127.1"/>
    </source>
</evidence>
<feature type="domain" description="F-box" evidence="2">
    <location>
        <begin position="53"/>
        <end position="106"/>
    </location>
</feature>
<name>A0A6A5ZZE7_9PLEO</name>
<evidence type="ECO:0000313" key="4">
    <source>
        <dbReference type="Proteomes" id="UP000799771"/>
    </source>
</evidence>
<organism evidence="3 4">
    <name type="scientific">Dothidotthia symphoricarpi CBS 119687</name>
    <dbReference type="NCBI Taxonomy" id="1392245"/>
    <lineage>
        <taxon>Eukaryota</taxon>
        <taxon>Fungi</taxon>
        <taxon>Dikarya</taxon>
        <taxon>Ascomycota</taxon>
        <taxon>Pezizomycotina</taxon>
        <taxon>Dothideomycetes</taxon>
        <taxon>Pleosporomycetidae</taxon>
        <taxon>Pleosporales</taxon>
        <taxon>Dothidotthiaceae</taxon>
        <taxon>Dothidotthia</taxon>
    </lineage>
</organism>
<evidence type="ECO:0000259" key="2">
    <source>
        <dbReference type="PROSITE" id="PS50181"/>
    </source>
</evidence>
<dbReference type="RefSeq" id="XP_033518520.1">
    <property type="nucleotide sequence ID" value="XM_033669159.1"/>
</dbReference>
<dbReference type="EMBL" id="ML977520">
    <property type="protein sequence ID" value="KAF2124127.1"/>
    <property type="molecule type" value="Genomic_DNA"/>
</dbReference>
<accession>A0A6A5ZZE7</accession>
<dbReference type="InterPro" id="IPR036047">
    <property type="entry name" value="F-box-like_dom_sf"/>
</dbReference>
<dbReference type="Pfam" id="PF12937">
    <property type="entry name" value="F-box-like"/>
    <property type="match status" value="1"/>
</dbReference>
<proteinExistence type="predicted"/>
<dbReference type="SUPFAM" id="SSF81383">
    <property type="entry name" value="F-box domain"/>
    <property type="match status" value="1"/>
</dbReference>
<gene>
    <name evidence="3" type="ORF">P153DRAFT_371014</name>
</gene>
<protein>
    <recommendedName>
        <fullName evidence="2">F-box domain-containing protein</fullName>
    </recommendedName>
</protein>
<keyword evidence="4" id="KW-1185">Reference proteome</keyword>
<dbReference type="InterPro" id="IPR001810">
    <property type="entry name" value="F-box_dom"/>
</dbReference>
<dbReference type="OrthoDB" id="3792707at2759"/>
<dbReference type="PROSITE" id="PS50181">
    <property type="entry name" value="FBOX"/>
    <property type="match status" value="1"/>
</dbReference>
<dbReference type="CDD" id="cd09917">
    <property type="entry name" value="F-box_SF"/>
    <property type="match status" value="1"/>
</dbReference>
<dbReference type="AlphaFoldDB" id="A0A6A5ZZE7"/>
<sequence>MGTLAAESHEVAPPSPIHTAPAPARHLDHAAASSIDTVSTTMQDLALAVRTPTTGFTDLPTELLCQIFLDIPSNFTKTLWSLSLTCKRFHDVIEERLEPEHNLRRCVVDDPYSLIRRLTDRPALRTVIRSVKLASNISSRPPLSEAEANELVGSANLNTYAELCSLRLGLQRNDPDWLEFLLLMYLPRLDTIDMRLLHTQVPDLISQFEPYKCSSKTHWLSNLTHLRLVHLRPEYDDCLNGDFLALPGLQRVYLNNVIIDTEWVYRSLADARFQSGEEISIPPSTVTDYEVRNTHLHAGALHRLCMFTHLSRLSIRLKQQELGLNVRIKTLFEAIKRHKHSLRALEVWTNEMFTDKVGKPYGINDFMPYFLPLERAWETSACFGYFRPIQSLRPFTCLKSLALTDIALVGQSRRGLPYWRKPVSSTAAYLSGMLPTSLEIFTHILWDGPDGYDALLADDEKHLRSWDRIWKVITPEQFPNLKRVETVGYNREGISKERKVIWERKN</sequence>
<evidence type="ECO:0000256" key="1">
    <source>
        <dbReference type="SAM" id="MobiDB-lite"/>
    </source>
</evidence>
<dbReference type="GeneID" id="54409591"/>
<dbReference type="Proteomes" id="UP000799771">
    <property type="component" value="Unassembled WGS sequence"/>
</dbReference>
<reference evidence="3" key="1">
    <citation type="journal article" date="2020" name="Stud. Mycol.">
        <title>101 Dothideomycetes genomes: a test case for predicting lifestyles and emergence of pathogens.</title>
        <authorList>
            <person name="Haridas S."/>
            <person name="Albert R."/>
            <person name="Binder M."/>
            <person name="Bloem J."/>
            <person name="Labutti K."/>
            <person name="Salamov A."/>
            <person name="Andreopoulos B."/>
            <person name="Baker S."/>
            <person name="Barry K."/>
            <person name="Bills G."/>
            <person name="Bluhm B."/>
            <person name="Cannon C."/>
            <person name="Castanera R."/>
            <person name="Culley D."/>
            <person name="Daum C."/>
            <person name="Ezra D."/>
            <person name="Gonzalez J."/>
            <person name="Henrissat B."/>
            <person name="Kuo A."/>
            <person name="Liang C."/>
            <person name="Lipzen A."/>
            <person name="Lutzoni F."/>
            <person name="Magnuson J."/>
            <person name="Mondo S."/>
            <person name="Nolan M."/>
            <person name="Ohm R."/>
            <person name="Pangilinan J."/>
            <person name="Park H.-J."/>
            <person name="Ramirez L."/>
            <person name="Alfaro M."/>
            <person name="Sun H."/>
            <person name="Tritt A."/>
            <person name="Yoshinaga Y."/>
            <person name="Zwiers L.-H."/>
            <person name="Turgeon B."/>
            <person name="Goodwin S."/>
            <person name="Spatafora J."/>
            <person name="Crous P."/>
            <person name="Grigoriev I."/>
        </authorList>
    </citation>
    <scope>NUCLEOTIDE SEQUENCE</scope>
    <source>
        <strain evidence="3">CBS 119687</strain>
    </source>
</reference>
<feature type="region of interest" description="Disordered" evidence="1">
    <location>
        <begin position="1"/>
        <end position="22"/>
    </location>
</feature>